<name>A0A6H0WEN7_9BACI</name>
<reference evidence="1 2" key="1">
    <citation type="submission" date="2020-02" db="EMBL/GenBank/DDBJ databases">
        <title>Genome sequencing, annotation and comparative genomic analysis of Bacillus tequilensis EA-CB0015, an effective biological control agent against Pseudocercospora fijiensis in banana plants.</title>
        <authorList>
            <person name="Cuellar-Gaviria T.Z."/>
            <person name="Ju K.-S."/>
            <person name="Villegas-Escobar V."/>
        </authorList>
    </citation>
    <scope>NUCLEOTIDE SEQUENCE [LARGE SCALE GENOMIC DNA]</scope>
    <source>
        <strain evidence="1 2">EA-CB0015</strain>
    </source>
</reference>
<proteinExistence type="predicted"/>
<dbReference type="KEGG" id="bteq:G4P54_01370"/>
<dbReference type="RefSeq" id="WP_167871543.1">
    <property type="nucleotide sequence ID" value="NZ_CP048852.1"/>
</dbReference>
<protein>
    <submittedName>
        <fullName evidence="1">Uncharacterized protein</fullName>
    </submittedName>
</protein>
<evidence type="ECO:0000313" key="1">
    <source>
        <dbReference type="EMBL" id="QIW78584.1"/>
    </source>
</evidence>
<dbReference type="Proteomes" id="UP000501914">
    <property type="component" value="Chromosome"/>
</dbReference>
<evidence type="ECO:0000313" key="2">
    <source>
        <dbReference type="Proteomes" id="UP000501914"/>
    </source>
</evidence>
<gene>
    <name evidence="1" type="ORF">G4P54_01370</name>
</gene>
<dbReference type="AlphaFoldDB" id="A0A6H0WEN7"/>
<keyword evidence="2" id="KW-1185">Reference proteome</keyword>
<sequence>MEKQIISWITDYQNTGDETVLRQLREACWPIVESVLREKAADEEQVSDLREKGIERFPFIISKYQAGVQLPVETFLRNTYRFYFHQVMRGTR</sequence>
<accession>A0A6H0WEN7</accession>
<dbReference type="EMBL" id="CP048852">
    <property type="protein sequence ID" value="QIW78584.1"/>
    <property type="molecule type" value="Genomic_DNA"/>
</dbReference>
<organism evidence="1 2">
    <name type="scientific">Bacillus tequilensis</name>
    <dbReference type="NCBI Taxonomy" id="227866"/>
    <lineage>
        <taxon>Bacteria</taxon>
        <taxon>Bacillati</taxon>
        <taxon>Bacillota</taxon>
        <taxon>Bacilli</taxon>
        <taxon>Bacillales</taxon>
        <taxon>Bacillaceae</taxon>
        <taxon>Bacillus</taxon>
    </lineage>
</organism>